<evidence type="ECO:0000313" key="4">
    <source>
        <dbReference type="EMBL" id="CAI5454915.1"/>
    </source>
</evidence>
<feature type="compositionally biased region" description="Polar residues" evidence="1">
    <location>
        <begin position="455"/>
        <end position="467"/>
    </location>
</feature>
<feature type="region of interest" description="Disordered" evidence="1">
    <location>
        <begin position="424"/>
        <end position="565"/>
    </location>
</feature>
<dbReference type="EMBL" id="CANHGI010000006">
    <property type="protein sequence ID" value="CAI5454915.1"/>
    <property type="molecule type" value="Genomic_DNA"/>
</dbReference>
<comment type="caution">
    <text evidence="4">The sequence shown here is derived from an EMBL/GenBank/DDBJ whole genome shotgun (WGS) entry which is preliminary data.</text>
</comment>
<feature type="compositionally biased region" description="Basic and acidic residues" evidence="1">
    <location>
        <begin position="487"/>
        <end position="497"/>
    </location>
</feature>
<evidence type="ECO:0000256" key="2">
    <source>
        <dbReference type="SAM" id="Phobius"/>
    </source>
</evidence>
<name>A0A9P1N9Q5_9PELO</name>
<evidence type="ECO:0000313" key="5">
    <source>
        <dbReference type="Proteomes" id="UP001152747"/>
    </source>
</evidence>
<organism evidence="4 5">
    <name type="scientific">Caenorhabditis angaria</name>
    <dbReference type="NCBI Taxonomy" id="860376"/>
    <lineage>
        <taxon>Eukaryota</taxon>
        <taxon>Metazoa</taxon>
        <taxon>Ecdysozoa</taxon>
        <taxon>Nematoda</taxon>
        <taxon>Chromadorea</taxon>
        <taxon>Rhabditida</taxon>
        <taxon>Rhabditina</taxon>
        <taxon>Rhabditomorpha</taxon>
        <taxon>Rhabditoidea</taxon>
        <taxon>Rhabditidae</taxon>
        <taxon>Peloderinae</taxon>
        <taxon>Caenorhabditis</taxon>
    </lineage>
</organism>
<dbReference type="Proteomes" id="UP001152747">
    <property type="component" value="Unassembled WGS sequence"/>
</dbReference>
<feature type="compositionally biased region" description="Low complexity" evidence="1">
    <location>
        <begin position="504"/>
        <end position="525"/>
    </location>
</feature>
<reference evidence="4" key="1">
    <citation type="submission" date="2022-11" db="EMBL/GenBank/DDBJ databases">
        <authorList>
            <person name="Kikuchi T."/>
        </authorList>
    </citation>
    <scope>NUCLEOTIDE SEQUENCE</scope>
    <source>
        <strain evidence="4">PS1010</strain>
    </source>
</reference>
<keyword evidence="3" id="KW-0732">Signal</keyword>
<feature type="chain" id="PRO_5040338844" evidence="3">
    <location>
        <begin position="21"/>
        <end position="565"/>
    </location>
</feature>
<evidence type="ECO:0000256" key="3">
    <source>
        <dbReference type="SAM" id="SignalP"/>
    </source>
</evidence>
<keyword evidence="2" id="KW-1133">Transmembrane helix</keyword>
<protein>
    <submittedName>
        <fullName evidence="4">Uncharacterized protein</fullName>
    </submittedName>
</protein>
<keyword evidence="5" id="KW-1185">Reference proteome</keyword>
<evidence type="ECO:0000256" key="1">
    <source>
        <dbReference type="SAM" id="MobiDB-lite"/>
    </source>
</evidence>
<feature type="signal peptide" evidence="3">
    <location>
        <begin position="1"/>
        <end position="20"/>
    </location>
</feature>
<keyword evidence="2" id="KW-0812">Transmembrane</keyword>
<proteinExistence type="predicted"/>
<gene>
    <name evidence="4" type="ORF">CAMP_LOCUS17552</name>
</gene>
<keyword evidence="2" id="KW-0472">Membrane</keyword>
<sequence length="565" mass="61722">MNSKFSISLFLLLLVNDCYSQYQQQGGFQQRSGSFQQSGGFQQNGGAHSRYQQSHVIVPGPGPVMSNNFGGGGQFTEKRVISIQENIQGSSQGVGGGGGYAFGSGFQGGGYSGQFGQNGQYGQFGGQYASSTGVKGSQVVLRLTTYTNSGLKLQNDTTCNCPISYCNFVQSNQQNQCQFSFVIVISGADQSIEYDQSNFFPVPSNGVMATGNWTNQHVFLLNTKPVSIDIFVQHLGVVISSTGQLLFFNHLTQVDSFSVDLSKFDGTSAQGDSILTLTGKDLGTQLQLTLNVICINNMLGPLCDLTCNSTGAVANHNVICFSNRTNTFSSCRWNAQLTQVTDCYVCTHGQYNGTCAAGIVVANTGVSSAFRVWTIVLGCLLGIALLLLLCLILSYIICFRARNREEEVTESSAVYKETYDNKNYEDTRTSATSRRYQQNQHHKRTSADSEVDQPLVTNEEWTSTTASKRPVGILTRRNEPAPAPAPIHDHNVRKIDVQHQQSSSNQGHYSQQAQQQQHYQASNASDYGGRRQQDSPDTEESYLANGQVQQTTTTTTTTTRREHIV</sequence>
<dbReference type="AlphaFoldDB" id="A0A9P1N9Q5"/>
<accession>A0A9P1N9Q5</accession>
<dbReference type="OrthoDB" id="5859852at2759"/>
<feature type="transmembrane region" description="Helical" evidence="2">
    <location>
        <begin position="372"/>
        <end position="397"/>
    </location>
</feature>
<feature type="compositionally biased region" description="Polar residues" evidence="1">
    <location>
        <begin position="429"/>
        <end position="439"/>
    </location>
</feature>